<keyword evidence="1" id="KW-0175">Coiled coil</keyword>
<dbReference type="Proteomes" id="UP001628156">
    <property type="component" value="Unassembled WGS sequence"/>
</dbReference>
<evidence type="ECO:0000313" key="3">
    <source>
        <dbReference type="EMBL" id="GAB1225418.1"/>
    </source>
</evidence>
<evidence type="ECO:0000256" key="1">
    <source>
        <dbReference type="SAM" id="Coils"/>
    </source>
</evidence>
<dbReference type="EMBL" id="BAAFRS010000252">
    <property type="protein sequence ID" value="GAB1225418.1"/>
    <property type="molecule type" value="Genomic_DNA"/>
</dbReference>
<feature type="coiled-coil region" evidence="1">
    <location>
        <begin position="26"/>
        <end position="76"/>
    </location>
</feature>
<comment type="caution">
    <text evidence="3">The sequence shown here is derived from an EMBL/GenBank/DDBJ whole genome shotgun (WGS) entry which is preliminary data.</text>
</comment>
<feature type="region of interest" description="Disordered" evidence="2">
    <location>
        <begin position="266"/>
        <end position="293"/>
    </location>
</feature>
<feature type="compositionally biased region" description="Polar residues" evidence="2">
    <location>
        <begin position="269"/>
        <end position="283"/>
    </location>
</feature>
<accession>A0ABQ0DRC4</accession>
<sequence length="293" mass="34149">MAGLLDSKLFKQLGSNIEMDLEDKTEDEIEEDATNFIEELERIGEEEMVHIIKPKRKNEEKKSKKIIKKIEKEEEILGEFKSKERKRNNRVNANRNDYGNEGFLLMILYYLGCYITLSKLQKDGKHQKLKIVEVGFEDKILLSRKEVEDNIEKIDFPVGTNLKRAKRIITSTNIDNGLLDIIKNFFGFQFKEEVKKKPEKDYMPERRVIESIHLKKEWNKKEIINEGVLFYENIKLFSGKNKIIHLSIDEVTKSLHESLINDSIPPDKSSISNSTQNLSLNSCDESDCHSKPI</sequence>
<name>A0ABQ0DRC4_9EUKA</name>
<evidence type="ECO:0000256" key="2">
    <source>
        <dbReference type="SAM" id="MobiDB-lite"/>
    </source>
</evidence>
<organism evidence="3 4">
    <name type="scientific">Entamoeba nuttalli</name>
    <dbReference type="NCBI Taxonomy" id="412467"/>
    <lineage>
        <taxon>Eukaryota</taxon>
        <taxon>Amoebozoa</taxon>
        <taxon>Evosea</taxon>
        <taxon>Archamoebae</taxon>
        <taxon>Mastigamoebida</taxon>
        <taxon>Entamoebidae</taxon>
        <taxon>Entamoeba</taxon>
    </lineage>
</organism>
<evidence type="ECO:0000313" key="4">
    <source>
        <dbReference type="Proteomes" id="UP001628156"/>
    </source>
</evidence>
<keyword evidence="4" id="KW-1185">Reference proteome</keyword>
<proteinExistence type="predicted"/>
<protein>
    <submittedName>
        <fullName evidence="3">Uncharacterized protein</fullName>
    </submittedName>
</protein>
<gene>
    <name evidence="3" type="ORF">ENUP19_0252G0054</name>
</gene>
<reference evidence="3 4" key="1">
    <citation type="journal article" date="2019" name="PLoS Negl. Trop. Dis.">
        <title>Whole genome sequencing of Entamoeba nuttalli reveals mammalian host-related molecular signatures and a novel octapeptide-repeat surface protein.</title>
        <authorList>
            <person name="Tanaka M."/>
            <person name="Makiuchi T."/>
            <person name="Komiyama T."/>
            <person name="Shiina T."/>
            <person name="Osaki K."/>
            <person name="Tachibana H."/>
        </authorList>
    </citation>
    <scope>NUCLEOTIDE SEQUENCE [LARGE SCALE GENOMIC DNA]</scope>
    <source>
        <strain evidence="3 4">P19-061405</strain>
    </source>
</reference>